<feature type="transmembrane region" description="Helical" evidence="1">
    <location>
        <begin position="15"/>
        <end position="37"/>
    </location>
</feature>
<keyword evidence="1" id="KW-0472">Membrane</keyword>
<name>A0A3G9GFE9_9NEIS</name>
<reference evidence="4 5" key="2">
    <citation type="journal article" date="2017" name="Genome Announc.">
        <title>Draft genome sequence of Aquitalea magnusonii strain H3, a plant growth-promoting bacterium of duckweed Lemna minor.</title>
        <authorList>
            <person name="Ishizawa H."/>
            <person name="Kuroda M."/>
            <person name="Ike M."/>
        </authorList>
    </citation>
    <scope>NUCLEOTIDE SEQUENCE [LARGE SCALE GENOMIC DNA]</scope>
    <source>
        <strain evidence="4 5">H3</strain>
    </source>
</reference>
<dbReference type="AlphaFoldDB" id="A0A3G9GFE9"/>
<dbReference type="InterPro" id="IPR025205">
    <property type="entry name" value="PilX/PilW_C"/>
</dbReference>
<evidence type="ECO:0000259" key="3">
    <source>
        <dbReference type="Pfam" id="PF14341"/>
    </source>
</evidence>
<evidence type="ECO:0000313" key="4">
    <source>
        <dbReference type="EMBL" id="BBF86578.1"/>
    </source>
</evidence>
<dbReference type="Pfam" id="PF14341">
    <property type="entry name" value="PilX_N"/>
    <property type="match status" value="1"/>
</dbReference>
<reference evidence="5" key="3">
    <citation type="journal article" date="2017" name="Plant Physiol. Biochem.">
        <title>Differential oxidative and antioxidative response of duckweed Lemna minor toward plant growth promoting/inhibiting bacteria.</title>
        <authorList>
            <person name="Ishizawa H."/>
            <person name="Kuroda M."/>
            <person name="Morikawa M."/>
            <person name="Ike M."/>
        </authorList>
    </citation>
    <scope>NUCLEOTIDE SEQUENCE [LARGE SCALE GENOMIC DNA]</scope>
    <source>
        <strain evidence="5">H3</strain>
    </source>
</reference>
<dbReference type="STRING" id="332411.VI06_14355"/>
<keyword evidence="1" id="KW-0812">Transmembrane</keyword>
<proteinExistence type="predicted"/>
<evidence type="ECO:0000256" key="1">
    <source>
        <dbReference type="SAM" id="Phobius"/>
    </source>
</evidence>
<dbReference type="Proteomes" id="UP000198290">
    <property type="component" value="Chromosome"/>
</dbReference>
<protein>
    <submittedName>
        <fullName evidence="4">Type IV fimbrial biogenesis protein PilX</fullName>
    </submittedName>
</protein>
<dbReference type="KEGG" id="amah:DLM_2977"/>
<dbReference type="Pfam" id="PF13681">
    <property type="entry name" value="PilX"/>
    <property type="match status" value="1"/>
</dbReference>
<gene>
    <name evidence="4" type="ORF">DLM_2977</name>
</gene>
<keyword evidence="1" id="KW-1133">Transmembrane helix</keyword>
<feature type="domain" description="Type 4 fimbrial biogenesis protein PilX N-terminal" evidence="3">
    <location>
        <begin position="15"/>
        <end position="65"/>
    </location>
</feature>
<dbReference type="InterPro" id="IPR025746">
    <property type="entry name" value="PilX_N_dom"/>
</dbReference>
<reference evidence="5" key="1">
    <citation type="journal article" date="2017" name="Biotechnol. Biofuels">
        <title>Evaluation of environmental bacterial communities as a factor affecting the growth of duckweed Lemna minor.</title>
        <authorList>
            <person name="Ishizawa H."/>
            <person name="Kuroda M."/>
            <person name="Morikawa M."/>
            <person name="Ike M."/>
        </authorList>
    </citation>
    <scope>NUCLEOTIDE SEQUENCE [LARGE SCALE GENOMIC DNA]</scope>
    <source>
        <strain evidence="5">H3</strain>
    </source>
</reference>
<evidence type="ECO:0000313" key="5">
    <source>
        <dbReference type="Proteomes" id="UP000198290"/>
    </source>
</evidence>
<dbReference type="EMBL" id="AP018823">
    <property type="protein sequence ID" value="BBF86578.1"/>
    <property type="molecule type" value="Genomic_DNA"/>
</dbReference>
<dbReference type="OrthoDB" id="8613141at2"/>
<accession>A0A3G9GFE9</accession>
<dbReference type="RefSeq" id="WP_089085682.1">
    <property type="nucleotide sequence ID" value="NZ_AP018823.1"/>
</dbReference>
<keyword evidence="5" id="KW-1185">Reference proteome</keyword>
<evidence type="ECO:0000259" key="2">
    <source>
        <dbReference type="Pfam" id="PF13681"/>
    </source>
</evidence>
<organism evidence="4 5">
    <name type="scientific">Aquitalea magnusonii</name>
    <dbReference type="NCBI Taxonomy" id="332411"/>
    <lineage>
        <taxon>Bacteria</taxon>
        <taxon>Pseudomonadati</taxon>
        <taxon>Pseudomonadota</taxon>
        <taxon>Betaproteobacteria</taxon>
        <taxon>Neisseriales</taxon>
        <taxon>Chromobacteriaceae</taxon>
        <taxon>Aquitalea</taxon>
    </lineage>
</organism>
<feature type="domain" description="PilX/PilW C-terminal" evidence="2">
    <location>
        <begin position="90"/>
        <end position="179"/>
    </location>
</feature>
<sequence>MLQVQLKSMPAGAQAGASLIVSLILLAVIALLVVYGAQPMLTEQKISSNQNDRNMAFQLAELGLKAGESYVATNKPALSSFAADCTGGLCLPSQSAGGTNAWERSNVFTGSYNNSLQCTSCTFSAGSDSQQKPRYIVELLDTNYSDAITGTTGVTLYRITSRAWGRNANTQVTLQSYYVVS</sequence>